<evidence type="ECO:0000313" key="1">
    <source>
        <dbReference type="EMBL" id="KAH3747164.1"/>
    </source>
</evidence>
<comment type="caution">
    <text evidence="1">The sequence shown here is derived from an EMBL/GenBank/DDBJ whole genome shotgun (WGS) entry which is preliminary data.</text>
</comment>
<protein>
    <submittedName>
        <fullName evidence="1">Uncharacterized protein</fullName>
    </submittedName>
</protein>
<proteinExistence type="predicted"/>
<keyword evidence="2" id="KW-1185">Reference proteome</keyword>
<dbReference type="Proteomes" id="UP000828390">
    <property type="component" value="Unassembled WGS sequence"/>
</dbReference>
<reference evidence="1" key="1">
    <citation type="journal article" date="2019" name="bioRxiv">
        <title>The Genome of the Zebra Mussel, Dreissena polymorpha: A Resource for Invasive Species Research.</title>
        <authorList>
            <person name="McCartney M.A."/>
            <person name="Auch B."/>
            <person name="Kono T."/>
            <person name="Mallez S."/>
            <person name="Zhang Y."/>
            <person name="Obille A."/>
            <person name="Becker A."/>
            <person name="Abrahante J.E."/>
            <person name="Garbe J."/>
            <person name="Badalamenti J.P."/>
            <person name="Herman A."/>
            <person name="Mangelson H."/>
            <person name="Liachko I."/>
            <person name="Sullivan S."/>
            <person name="Sone E.D."/>
            <person name="Koren S."/>
            <person name="Silverstein K.A.T."/>
            <person name="Beckman K.B."/>
            <person name="Gohl D.M."/>
        </authorList>
    </citation>
    <scope>NUCLEOTIDE SEQUENCE</scope>
    <source>
        <strain evidence="1">Duluth1</strain>
        <tissue evidence="1">Whole animal</tissue>
    </source>
</reference>
<dbReference type="AlphaFoldDB" id="A0A9D4DD61"/>
<accession>A0A9D4DD61</accession>
<name>A0A9D4DD61_DREPO</name>
<evidence type="ECO:0000313" key="2">
    <source>
        <dbReference type="Proteomes" id="UP000828390"/>
    </source>
</evidence>
<dbReference type="EMBL" id="JAIWYP010000010">
    <property type="protein sequence ID" value="KAH3747164.1"/>
    <property type="molecule type" value="Genomic_DNA"/>
</dbReference>
<gene>
    <name evidence="1" type="ORF">DPMN_181585</name>
</gene>
<organism evidence="1 2">
    <name type="scientific">Dreissena polymorpha</name>
    <name type="common">Zebra mussel</name>
    <name type="synonym">Mytilus polymorpha</name>
    <dbReference type="NCBI Taxonomy" id="45954"/>
    <lineage>
        <taxon>Eukaryota</taxon>
        <taxon>Metazoa</taxon>
        <taxon>Spiralia</taxon>
        <taxon>Lophotrochozoa</taxon>
        <taxon>Mollusca</taxon>
        <taxon>Bivalvia</taxon>
        <taxon>Autobranchia</taxon>
        <taxon>Heteroconchia</taxon>
        <taxon>Euheterodonta</taxon>
        <taxon>Imparidentia</taxon>
        <taxon>Neoheterodontei</taxon>
        <taxon>Myida</taxon>
        <taxon>Dreissenoidea</taxon>
        <taxon>Dreissenidae</taxon>
        <taxon>Dreissena</taxon>
    </lineage>
</organism>
<reference evidence="1" key="2">
    <citation type="submission" date="2020-11" db="EMBL/GenBank/DDBJ databases">
        <authorList>
            <person name="McCartney M.A."/>
            <person name="Auch B."/>
            <person name="Kono T."/>
            <person name="Mallez S."/>
            <person name="Becker A."/>
            <person name="Gohl D.M."/>
            <person name="Silverstein K.A.T."/>
            <person name="Koren S."/>
            <person name="Bechman K.B."/>
            <person name="Herman A."/>
            <person name="Abrahante J.E."/>
            <person name="Garbe J."/>
        </authorList>
    </citation>
    <scope>NUCLEOTIDE SEQUENCE</scope>
    <source>
        <strain evidence="1">Duluth1</strain>
        <tissue evidence="1">Whole animal</tissue>
    </source>
</reference>
<sequence length="58" mass="6130">MEYSGTGPRDLVILVKERDPGTGPVQVLQCYCLSRFTVTGPGSSGRSSGDLVVQVKGM</sequence>